<dbReference type="OMA" id="AKHHEIE"/>
<keyword evidence="5" id="KW-1185">Reference proteome</keyword>
<feature type="region of interest" description="Disordered" evidence="2">
    <location>
        <begin position="103"/>
        <end position="306"/>
    </location>
</feature>
<dbReference type="EnsemblFungi" id="MAPG_07627T0">
    <property type="protein sequence ID" value="MAPG_07627T0"/>
    <property type="gene ID" value="MAPG_07627"/>
</dbReference>
<feature type="compositionally biased region" description="Polar residues" evidence="2">
    <location>
        <begin position="214"/>
        <end position="229"/>
    </location>
</feature>
<organism evidence="4 5">
    <name type="scientific">Magnaporthiopsis poae (strain ATCC 64411 / 73-15)</name>
    <name type="common">Kentucky bluegrass fungus</name>
    <name type="synonym">Magnaporthe poae</name>
    <dbReference type="NCBI Taxonomy" id="644358"/>
    <lineage>
        <taxon>Eukaryota</taxon>
        <taxon>Fungi</taxon>
        <taxon>Dikarya</taxon>
        <taxon>Ascomycota</taxon>
        <taxon>Pezizomycotina</taxon>
        <taxon>Sordariomycetes</taxon>
        <taxon>Sordariomycetidae</taxon>
        <taxon>Magnaporthales</taxon>
        <taxon>Magnaporthaceae</taxon>
        <taxon>Magnaporthiopsis</taxon>
    </lineage>
</organism>
<feature type="region of interest" description="Disordered" evidence="2">
    <location>
        <begin position="729"/>
        <end position="751"/>
    </location>
</feature>
<feature type="compositionally biased region" description="Polar residues" evidence="2">
    <location>
        <begin position="174"/>
        <end position="200"/>
    </location>
</feature>
<evidence type="ECO:0000313" key="3">
    <source>
        <dbReference type="EMBL" id="KLU88642.1"/>
    </source>
</evidence>
<feature type="region of interest" description="Disordered" evidence="2">
    <location>
        <begin position="1"/>
        <end position="28"/>
    </location>
</feature>
<accession>A0A0C4E563</accession>
<dbReference type="EMBL" id="GL876971">
    <property type="protein sequence ID" value="KLU88642.1"/>
    <property type="molecule type" value="Genomic_DNA"/>
</dbReference>
<keyword evidence="1" id="KW-0175">Coiled coil</keyword>
<sequence>MPDPVDDGGAPAGTGGPQAELAHPKRSRRFEECRKEIAEGFIQFEANVPFPVQLPRRVQAPLPTSRTTVDNNAEMAKRPQGIYRGTGPKVSAPFEPAFHNPIPRRPFAPGASTKHSPKHGQSLASEPIVPLVSFTTKTPPLHPRTTVPACPDAPPSAGPHGQSLVSEPMGHTVPITTKTPPLHPRTSTVPTCPDATSSASPHGPRDIVSDAPSRGQQPRNHTQPPSTEKPSGAGQSPDESHNQASTGPDFDMNRLNASFRHHSQEHSARQSLAQTPTPHTSPVPLPGRVGSPAGRSIISSTEDQQRQISERYKHYKDGFRTYRHRCHTLEQKKQKLKSYIDDLESKSSAQEKNVERLESENNKLRKGIRHYRDYVQAAVQEQQSLFVLAQDRYQAAVEDMHKHAQKAEGMTEEVRKKVDEVQTRLMNAVKSVSDQAKIEILEKDLTIKQLREQVQERDADLERERERRHESERVEELANSMQREFTAQVANLMGKLKEDKAGLVEEMQQRNDKDISRLESMLQDMNSKSALGAPQADVLSALVQLASKSFSSVLAELDSASRARTTAQKTNANFASSIQAQLEEFHQHLVERDMLAMELTEVKRANAALATAAEERHDECESLFRDMSRMATEINDNERTLAELSDELIRLRWLQQQSEAEIAALFREVARLLPLQEQSERQKAEISALSDEVALLRAAEREVESLRAEVVEKTKAIAHLKGEVKTREEKAADAAREHLQAQENAASRQRQKVQALEEGLQRAVSAAEDARTELVETRSALEKQLSEADEKRRLAEEVSEKEAAVAAVANARISDLQSQADMQLGETRATLASRERDLAALRLQLEDFRRKEGEKTEELELARDLARELGLEVSTLKDKHQRTSHTIASLETKILECTQQKDSEAKSPCSGGESADLQVLSSWQQWASALTGSLKQWVLRSRKAKRIYRKLQDTPDFKLDLGGDEELEAAKDTTSVFLAIYEYLKEQTDGEKSKTEEHERSELGEIIRDAGSRQVKLRSPLTEETQTSVPPPAPVEHVRQVKLRNPLVEETPTSVPPPISVEQTRRRQNSQPKPILRKRALSQTLEAEPPVVLSLERVTRQKRTINQPC</sequence>
<evidence type="ECO:0000256" key="2">
    <source>
        <dbReference type="SAM" id="MobiDB-lite"/>
    </source>
</evidence>
<evidence type="ECO:0000313" key="4">
    <source>
        <dbReference type="EnsemblFungi" id="MAPG_07627T0"/>
    </source>
</evidence>
<dbReference type="AlphaFoldDB" id="A0A0C4E563"/>
<dbReference type="STRING" id="644358.A0A0C4E563"/>
<reference evidence="4" key="5">
    <citation type="submission" date="2015-06" db="UniProtKB">
        <authorList>
            <consortium name="EnsemblFungi"/>
        </authorList>
    </citation>
    <scope>IDENTIFICATION</scope>
    <source>
        <strain evidence="4">ATCC 64411</strain>
    </source>
</reference>
<gene>
    <name evidence="3" type="ORF">MAPG_07627</name>
</gene>
<evidence type="ECO:0000313" key="5">
    <source>
        <dbReference type="Proteomes" id="UP000011715"/>
    </source>
</evidence>
<dbReference type="OrthoDB" id="5228469at2759"/>
<reference evidence="3" key="3">
    <citation type="submission" date="2011-03" db="EMBL/GenBank/DDBJ databases">
        <title>Annotation of Magnaporthe poae ATCC 64411.</title>
        <authorList>
            <person name="Ma L.-J."/>
            <person name="Dead R."/>
            <person name="Young S.K."/>
            <person name="Zeng Q."/>
            <person name="Gargeya S."/>
            <person name="Fitzgerald M."/>
            <person name="Haas B."/>
            <person name="Abouelleil A."/>
            <person name="Alvarado L."/>
            <person name="Arachchi H.M."/>
            <person name="Berlin A."/>
            <person name="Brown A."/>
            <person name="Chapman S.B."/>
            <person name="Chen Z."/>
            <person name="Dunbar C."/>
            <person name="Freedman E."/>
            <person name="Gearin G."/>
            <person name="Gellesch M."/>
            <person name="Goldberg J."/>
            <person name="Griggs A."/>
            <person name="Gujja S."/>
            <person name="Heiman D."/>
            <person name="Howarth C."/>
            <person name="Larson L."/>
            <person name="Lui A."/>
            <person name="MacDonald P.J.P."/>
            <person name="Mehta T."/>
            <person name="Montmayeur A."/>
            <person name="Murphy C."/>
            <person name="Neiman D."/>
            <person name="Pearson M."/>
            <person name="Priest M."/>
            <person name="Roberts A."/>
            <person name="Saif S."/>
            <person name="Shea T."/>
            <person name="Shenoy N."/>
            <person name="Sisk P."/>
            <person name="Stolte C."/>
            <person name="Sykes S."/>
            <person name="Yandava C."/>
            <person name="Wortman J."/>
            <person name="Nusbaum C."/>
            <person name="Birren B."/>
        </authorList>
    </citation>
    <scope>NUCLEOTIDE SEQUENCE</scope>
    <source>
        <strain evidence="3">ATCC 64411</strain>
    </source>
</reference>
<feature type="region of interest" description="Disordered" evidence="2">
    <location>
        <begin position="455"/>
        <end position="479"/>
    </location>
</feature>
<feature type="compositionally biased region" description="Basic and acidic residues" evidence="2">
    <location>
        <begin position="729"/>
        <end position="740"/>
    </location>
</feature>
<reference evidence="4" key="4">
    <citation type="journal article" date="2015" name="G3 (Bethesda)">
        <title>Genome sequences of three phytopathogenic species of the Magnaporthaceae family of fungi.</title>
        <authorList>
            <person name="Okagaki L.H."/>
            <person name="Nunes C.C."/>
            <person name="Sailsbery J."/>
            <person name="Clay B."/>
            <person name="Brown D."/>
            <person name="John T."/>
            <person name="Oh Y."/>
            <person name="Young N."/>
            <person name="Fitzgerald M."/>
            <person name="Haas B.J."/>
            <person name="Zeng Q."/>
            <person name="Young S."/>
            <person name="Adiconis X."/>
            <person name="Fan L."/>
            <person name="Levin J.Z."/>
            <person name="Mitchell T.K."/>
            <person name="Okubara P.A."/>
            <person name="Farman M.L."/>
            <person name="Kohn L.M."/>
            <person name="Birren B."/>
            <person name="Ma L.-J."/>
            <person name="Dean R.A."/>
        </authorList>
    </citation>
    <scope>NUCLEOTIDE SEQUENCE</scope>
    <source>
        <strain evidence="4">ATCC 64411 / 73-15</strain>
    </source>
</reference>
<name>A0A0C4E563_MAGP6</name>
<protein>
    <submittedName>
        <fullName evidence="3 4">Uncharacterized protein</fullName>
    </submittedName>
</protein>
<feature type="region of interest" description="Disordered" evidence="2">
    <location>
        <begin position="1044"/>
        <end position="1082"/>
    </location>
</feature>
<dbReference type="Gene3D" id="6.10.250.370">
    <property type="match status" value="1"/>
</dbReference>
<reference evidence="3" key="2">
    <citation type="submission" date="2010-05" db="EMBL/GenBank/DDBJ databases">
        <title>The Genome Sequence of Magnaporthe poae strain ATCC 64411.</title>
        <authorList>
            <consortium name="The Broad Institute Genome Sequencing Platform"/>
            <consortium name="Broad Institute Genome Sequencing Center for Infectious Disease"/>
            <person name="Ma L.-J."/>
            <person name="Dead R."/>
            <person name="Young S."/>
            <person name="Zeng Q."/>
            <person name="Koehrsen M."/>
            <person name="Alvarado L."/>
            <person name="Berlin A."/>
            <person name="Chapman S.B."/>
            <person name="Chen Z."/>
            <person name="Freedman E."/>
            <person name="Gellesch M."/>
            <person name="Goldberg J."/>
            <person name="Griggs A."/>
            <person name="Gujja S."/>
            <person name="Heilman E.R."/>
            <person name="Heiman D."/>
            <person name="Hepburn T."/>
            <person name="Howarth C."/>
            <person name="Jen D."/>
            <person name="Larson L."/>
            <person name="Mehta T."/>
            <person name="Neiman D."/>
            <person name="Pearson M."/>
            <person name="Roberts A."/>
            <person name="Saif S."/>
            <person name="Shea T."/>
            <person name="Shenoy N."/>
            <person name="Sisk P."/>
            <person name="Stolte C."/>
            <person name="Sykes S."/>
            <person name="Walk T."/>
            <person name="White J."/>
            <person name="Yandava C."/>
            <person name="Haas B."/>
            <person name="Nusbaum C."/>
            <person name="Birren B."/>
        </authorList>
    </citation>
    <scope>NUCLEOTIDE SEQUENCE</scope>
    <source>
        <strain evidence="3">ATCC 64411</strain>
    </source>
</reference>
<feature type="coiled-coil region" evidence="1">
    <location>
        <begin position="326"/>
        <end position="367"/>
    </location>
</feature>
<proteinExistence type="predicted"/>
<evidence type="ECO:0000256" key="1">
    <source>
        <dbReference type="SAM" id="Coils"/>
    </source>
</evidence>
<reference evidence="5" key="1">
    <citation type="submission" date="2010-05" db="EMBL/GenBank/DDBJ databases">
        <title>The genome sequence of Magnaporthe poae strain ATCC 64411.</title>
        <authorList>
            <person name="Ma L.-J."/>
            <person name="Dead R."/>
            <person name="Young S."/>
            <person name="Zeng Q."/>
            <person name="Koehrsen M."/>
            <person name="Alvarado L."/>
            <person name="Berlin A."/>
            <person name="Chapman S.B."/>
            <person name="Chen Z."/>
            <person name="Freedman E."/>
            <person name="Gellesch M."/>
            <person name="Goldberg J."/>
            <person name="Griggs A."/>
            <person name="Gujja S."/>
            <person name="Heilman E.R."/>
            <person name="Heiman D."/>
            <person name="Hepburn T."/>
            <person name="Howarth C."/>
            <person name="Jen D."/>
            <person name="Larson L."/>
            <person name="Mehta T."/>
            <person name="Neiman D."/>
            <person name="Pearson M."/>
            <person name="Roberts A."/>
            <person name="Saif S."/>
            <person name="Shea T."/>
            <person name="Shenoy N."/>
            <person name="Sisk P."/>
            <person name="Stolte C."/>
            <person name="Sykes S."/>
            <person name="Walk T."/>
            <person name="White J."/>
            <person name="Yandava C."/>
            <person name="Haas B."/>
            <person name="Nusbaum C."/>
            <person name="Birren B."/>
        </authorList>
    </citation>
    <scope>NUCLEOTIDE SEQUENCE [LARGE SCALE GENOMIC DNA]</scope>
    <source>
        <strain evidence="5">ATCC 64411 / 73-15</strain>
    </source>
</reference>
<feature type="compositionally biased region" description="Polar residues" evidence="2">
    <location>
        <begin position="269"/>
        <end position="278"/>
    </location>
</feature>
<dbReference type="EMBL" id="ADBL01001847">
    <property type="status" value="NOT_ANNOTATED_CDS"/>
    <property type="molecule type" value="Genomic_DNA"/>
</dbReference>
<dbReference type="eggNOG" id="ENOG502RKSU">
    <property type="taxonomic scope" value="Eukaryota"/>
</dbReference>
<feature type="compositionally biased region" description="Basic and acidic residues" evidence="2">
    <location>
        <begin position="455"/>
        <end position="476"/>
    </location>
</feature>
<dbReference type="VEuPathDB" id="FungiDB:MAPG_07627"/>
<dbReference type="Proteomes" id="UP000011715">
    <property type="component" value="Unassembled WGS sequence"/>
</dbReference>
<feature type="region of interest" description="Disordered" evidence="2">
    <location>
        <begin position="988"/>
        <end position="1009"/>
    </location>
</feature>
<feature type="coiled-coil region" evidence="1">
    <location>
        <begin position="831"/>
        <end position="858"/>
    </location>
</feature>